<organism evidence="2 3">
    <name type="scientific">Durusdinium trenchii</name>
    <dbReference type="NCBI Taxonomy" id="1381693"/>
    <lineage>
        <taxon>Eukaryota</taxon>
        <taxon>Sar</taxon>
        <taxon>Alveolata</taxon>
        <taxon>Dinophyceae</taxon>
        <taxon>Suessiales</taxon>
        <taxon>Symbiodiniaceae</taxon>
        <taxon>Durusdinium</taxon>
    </lineage>
</organism>
<proteinExistence type="predicted"/>
<name>A0ABP0N9J3_9DINO</name>
<dbReference type="EMBL" id="CAXAMM010026747">
    <property type="protein sequence ID" value="CAK9059537.1"/>
    <property type="molecule type" value="Genomic_DNA"/>
</dbReference>
<protein>
    <submittedName>
        <fullName evidence="2">Teneurin-3</fullName>
    </submittedName>
</protein>
<feature type="region of interest" description="Disordered" evidence="1">
    <location>
        <begin position="284"/>
        <end position="347"/>
    </location>
</feature>
<sequence>TGGHSAMAEDDKNAGAWSRVPVWDGDPKTWRSFRKEMTWWLEALDVQSTKKYNLAARWLLRQSGIVRQRGEEFTPAELAFQPAIMAKDPETGDDIELTPEDPLAGINKLLRALETINGKTQLDKRGDLRNSFYLELKRKPQERISEFCTRFRSAVAELRMEGVTLPTAELGWFLKQKLGLDALRQQLLETALQGKESYEETEVEVLRLFRDLHSADPLAKKTFHGGDQQPRGPPLMQRFLAQQRAVKVVETLNTEHVVDELPPEDGPHEAFAANMTVAQTKEKVKPTVELLKSKPASKNYNKASSSSQDYAKPTPTSSPAVAKAPPTMTYSTSPQVAEMQREHRQNQAQFAEMMQQVAGVLDLLSKQAGQNNPLQTAGELPEHFSLSEATPMQIDSILNGETDRTMGEYTEAELRQLAGESMESVYQDRLDAQYGDLEFVDLTKEADQVRQALVTEFEEEMSHYMNDEIFMNSRILMSFALELAEEQLRGGRHYALENPAPSGAWQFSQEANSSRFIELYSDFLDGWTSDQFNLDAKKFTAQNSSEVLAVGNDMEDELEGEHFAPPTLDSDSDLETKEASGNPEKIPAAIKAEEERVPADLPPVEPQEMVGAMQAGLEPLLRPLSPTTEHTEHSSSSVKRGPEIDAERLRAESEAASQAEPPPSELNDTLVVSKHEILSVLNNHAEDVHPLMKIYSEACVDRANPLDAQVRDHGTWRGSWGMPSPSEWKARQSLGLTWPCGVDDINDVNAVQTARLSEASGWHFEKDVAMQVARNAKSFRSPEPRLDPKKYPLRSSYGRFDHTSGFSEWKILEDRVPYKELGNSQAPIGVACAVLISIFAPMPPPTKEKRQL</sequence>
<comment type="caution">
    <text evidence="2">The sequence shown here is derived from an EMBL/GenBank/DDBJ whole genome shotgun (WGS) entry which is preliminary data.</text>
</comment>
<evidence type="ECO:0000256" key="1">
    <source>
        <dbReference type="SAM" id="MobiDB-lite"/>
    </source>
</evidence>
<dbReference type="Proteomes" id="UP001642464">
    <property type="component" value="Unassembled WGS sequence"/>
</dbReference>
<feature type="non-terminal residue" evidence="2">
    <location>
        <position position="1"/>
    </location>
</feature>
<reference evidence="2 3" key="1">
    <citation type="submission" date="2024-02" db="EMBL/GenBank/DDBJ databases">
        <authorList>
            <person name="Chen Y."/>
            <person name="Shah S."/>
            <person name="Dougan E. K."/>
            <person name="Thang M."/>
            <person name="Chan C."/>
        </authorList>
    </citation>
    <scope>NUCLEOTIDE SEQUENCE [LARGE SCALE GENOMIC DNA]</scope>
</reference>
<accession>A0ABP0N9J3</accession>
<feature type="region of interest" description="Disordered" evidence="1">
    <location>
        <begin position="560"/>
        <end position="603"/>
    </location>
</feature>
<feature type="compositionally biased region" description="Low complexity" evidence="1">
    <location>
        <begin position="293"/>
        <end position="307"/>
    </location>
</feature>
<feature type="region of interest" description="Disordered" evidence="1">
    <location>
        <begin position="623"/>
        <end position="643"/>
    </location>
</feature>
<keyword evidence="3" id="KW-1185">Reference proteome</keyword>
<gene>
    <name evidence="2" type="ORF">SCF082_LOCUS31529</name>
</gene>
<evidence type="ECO:0000313" key="3">
    <source>
        <dbReference type="Proteomes" id="UP001642464"/>
    </source>
</evidence>
<evidence type="ECO:0000313" key="2">
    <source>
        <dbReference type="EMBL" id="CAK9059537.1"/>
    </source>
</evidence>